<dbReference type="AlphaFoldDB" id="A0A317REK7"/>
<dbReference type="GO" id="GO:0005737">
    <property type="term" value="C:cytoplasm"/>
    <property type="evidence" value="ECO:0007669"/>
    <property type="project" value="UniProtKB-SubCell"/>
</dbReference>
<evidence type="ECO:0000256" key="10">
    <source>
        <dbReference type="HAMAP-Rule" id="MF_00086"/>
    </source>
</evidence>
<dbReference type="EMBL" id="QGUB01000001">
    <property type="protein sequence ID" value="PWW48518.1"/>
    <property type="molecule type" value="Genomic_DNA"/>
</dbReference>
<dbReference type="GO" id="GO:0005524">
    <property type="term" value="F:ATP binding"/>
    <property type="evidence" value="ECO:0007669"/>
    <property type="project" value="UniProtKB-UniRule"/>
</dbReference>
<comment type="catalytic activity">
    <reaction evidence="10">
        <text>L-methionine + ATP + H2O = S-adenosyl-L-methionine + phosphate + diphosphate</text>
        <dbReference type="Rhea" id="RHEA:21080"/>
        <dbReference type="ChEBI" id="CHEBI:15377"/>
        <dbReference type="ChEBI" id="CHEBI:30616"/>
        <dbReference type="ChEBI" id="CHEBI:33019"/>
        <dbReference type="ChEBI" id="CHEBI:43474"/>
        <dbReference type="ChEBI" id="CHEBI:57844"/>
        <dbReference type="ChEBI" id="CHEBI:59789"/>
        <dbReference type="EC" id="2.5.1.6"/>
    </reaction>
</comment>
<evidence type="ECO:0000256" key="2">
    <source>
        <dbReference type="ARBA" id="ARBA00009685"/>
    </source>
</evidence>
<keyword evidence="7 10" id="KW-0067">ATP-binding</keyword>
<dbReference type="PROSITE" id="PS00376">
    <property type="entry name" value="ADOMET_SYNTHASE_1"/>
    <property type="match status" value="1"/>
</dbReference>
<comment type="subcellular location">
    <subcellularLocation>
        <location evidence="10 11">Cytoplasm</location>
    </subcellularLocation>
</comment>
<evidence type="ECO:0000256" key="7">
    <source>
        <dbReference type="ARBA" id="ARBA00022840"/>
    </source>
</evidence>
<dbReference type="InterPro" id="IPR022629">
    <property type="entry name" value="S-AdoMet_synt_central"/>
</dbReference>
<feature type="binding site" description="in other chain" evidence="10">
    <location>
        <begin position="170"/>
        <end position="172"/>
    </location>
    <ligand>
        <name>ATP</name>
        <dbReference type="ChEBI" id="CHEBI:30616"/>
        <note>ligand shared between two neighboring subunits</note>
    </ligand>
</feature>
<dbReference type="PANTHER" id="PTHR11964">
    <property type="entry name" value="S-ADENOSYLMETHIONINE SYNTHETASE"/>
    <property type="match status" value="1"/>
</dbReference>
<proteinExistence type="inferred from homology"/>
<comment type="cofactor">
    <cofactor evidence="10">
        <name>Mg(2+)</name>
        <dbReference type="ChEBI" id="CHEBI:18420"/>
    </cofactor>
    <text evidence="10">Binds 2 divalent ions per subunit.</text>
</comment>
<evidence type="ECO:0000256" key="9">
    <source>
        <dbReference type="ARBA" id="ARBA00022958"/>
    </source>
</evidence>
<organism evidence="16 17">
    <name type="scientific">Melaminivora alkalimesophila</name>
    <dbReference type="NCBI Taxonomy" id="1165852"/>
    <lineage>
        <taxon>Bacteria</taxon>
        <taxon>Pseudomonadati</taxon>
        <taxon>Pseudomonadota</taxon>
        <taxon>Betaproteobacteria</taxon>
        <taxon>Burkholderiales</taxon>
        <taxon>Comamonadaceae</taxon>
        <taxon>Melaminivora</taxon>
    </lineage>
</organism>
<dbReference type="InterPro" id="IPR022636">
    <property type="entry name" value="S-AdoMet_synthetase_sfam"/>
</dbReference>
<keyword evidence="5 10" id="KW-0479">Metal-binding</keyword>
<dbReference type="RefSeq" id="WP_019373704.1">
    <property type="nucleotide sequence ID" value="NZ_ALEE01000352.1"/>
</dbReference>
<feature type="binding site" evidence="10">
    <location>
        <position position="273"/>
    </location>
    <ligand>
        <name>ATP</name>
        <dbReference type="ChEBI" id="CHEBI:30616"/>
        <note>ligand shared between two neighboring subunits</note>
    </ligand>
</feature>
<dbReference type="NCBIfam" id="TIGR01034">
    <property type="entry name" value="metK"/>
    <property type="match status" value="1"/>
</dbReference>
<evidence type="ECO:0000256" key="12">
    <source>
        <dbReference type="RuleBase" id="RU004462"/>
    </source>
</evidence>
<dbReference type="GO" id="GO:0006556">
    <property type="term" value="P:S-adenosylmethionine biosynthetic process"/>
    <property type="evidence" value="ECO:0007669"/>
    <property type="project" value="UniProtKB-UniRule"/>
</dbReference>
<dbReference type="InterPro" id="IPR022631">
    <property type="entry name" value="ADOMET_SYNTHASE_CS"/>
</dbReference>
<dbReference type="GO" id="GO:0004478">
    <property type="term" value="F:methionine adenosyltransferase activity"/>
    <property type="evidence" value="ECO:0007669"/>
    <property type="project" value="UniProtKB-UniRule"/>
</dbReference>
<dbReference type="PROSITE" id="PS00377">
    <property type="entry name" value="ADOMET_SYNTHASE_2"/>
    <property type="match status" value="1"/>
</dbReference>
<feature type="domain" description="S-adenosylmethionine synthetase C-terminal" evidence="15">
    <location>
        <begin position="244"/>
        <end position="383"/>
    </location>
</feature>
<feature type="binding site" evidence="10">
    <location>
        <position position="18"/>
    </location>
    <ligand>
        <name>Mg(2+)</name>
        <dbReference type="ChEBI" id="CHEBI:18420"/>
    </ligand>
</feature>
<evidence type="ECO:0000256" key="11">
    <source>
        <dbReference type="RuleBase" id="RU000542"/>
    </source>
</evidence>
<keyword evidence="4 10" id="KW-0808">Transferase</keyword>
<evidence type="ECO:0000256" key="8">
    <source>
        <dbReference type="ARBA" id="ARBA00022842"/>
    </source>
</evidence>
<feature type="domain" description="S-adenosylmethionine synthetase central" evidence="14">
    <location>
        <begin position="121"/>
        <end position="242"/>
    </location>
</feature>
<keyword evidence="9 10" id="KW-0630">Potassium</keyword>
<feature type="binding site" description="in other chain" evidence="10">
    <location>
        <position position="103"/>
    </location>
    <ligand>
        <name>L-methionine</name>
        <dbReference type="ChEBI" id="CHEBI:57844"/>
        <note>ligand shared between two neighboring subunits</note>
    </ligand>
</feature>
<dbReference type="OrthoDB" id="9801686at2"/>
<evidence type="ECO:0000313" key="16">
    <source>
        <dbReference type="EMBL" id="PWW48518.1"/>
    </source>
</evidence>
<dbReference type="GO" id="GO:0006730">
    <property type="term" value="P:one-carbon metabolic process"/>
    <property type="evidence" value="ECO:0007669"/>
    <property type="project" value="UniProtKB-KW"/>
</dbReference>
<feature type="binding site" evidence="10">
    <location>
        <position position="250"/>
    </location>
    <ligand>
        <name>L-methionine</name>
        <dbReference type="ChEBI" id="CHEBI:57844"/>
        <note>ligand shared between two neighboring subunits</note>
    </ligand>
</feature>
<feature type="region of interest" description="Flexible loop" evidence="10">
    <location>
        <begin position="103"/>
        <end position="113"/>
    </location>
</feature>
<dbReference type="FunFam" id="3.30.300.10:FF:000004">
    <property type="entry name" value="S-adenosylmethionine synthase"/>
    <property type="match status" value="1"/>
</dbReference>
<reference evidence="16 17" key="1">
    <citation type="submission" date="2018-05" db="EMBL/GenBank/DDBJ databases">
        <title>Genomic Encyclopedia of Type Strains, Phase IV (KMG-IV): sequencing the most valuable type-strain genomes for metagenomic binning, comparative biology and taxonomic classification.</title>
        <authorList>
            <person name="Goeker M."/>
        </authorList>
    </citation>
    <scope>NUCLEOTIDE SEQUENCE [LARGE SCALE GENOMIC DNA]</scope>
    <source>
        <strain evidence="16 17">DSM 26006</strain>
    </source>
</reference>
<dbReference type="Pfam" id="PF02772">
    <property type="entry name" value="S-AdoMet_synt_M"/>
    <property type="match status" value="1"/>
</dbReference>
<evidence type="ECO:0000259" key="14">
    <source>
        <dbReference type="Pfam" id="PF02772"/>
    </source>
</evidence>
<comment type="cofactor">
    <cofactor evidence="10">
        <name>K(+)</name>
        <dbReference type="ChEBI" id="CHEBI:29103"/>
    </cofactor>
    <text evidence="10">Binds 1 potassium ion per subunit.</text>
</comment>
<dbReference type="InterPro" id="IPR022628">
    <property type="entry name" value="S-AdoMet_synt_N"/>
</dbReference>
<dbReference type="GO" id="GO:0000287">
    <property type="term" value="F:magnesium ion binding"/>
    <property type="evidence" value="ECO:0007669"/>
    <property type="project" value="UniProtKB-UniRule"/>
</dbReference>
<feature type="binding site" description="in other chain" evidence="10">
    <location>
        <position position="281"/>
    </location>
    <ligand>
        <name>L-methionine</name>
        <dbReference type="ChEBI" id="CHEBI:57844"/>
        <note>ligand shared between two neighboring subunits</note>
    </ligand>
</feature>
<feature type="binding site" evidence="10">
    <location>
        <position position="250"/>
    </location>
    <ligand>
        <name>ATP</name>
        <dbReference type="ChEBI" id="CHEBI:30616"/>
        <note>ligand shared between two neighboring subunits</note>
    </ligand>
</feature>
<evidence type="ECO:0000313" key="17">
    <source>
        <dbReference type="Proteomes" id="UP000246483"/>
    </source>
</evidence>
<comment type="subunit">
    <text evidence="10">Homotetramer; dimer of dimers.</text>
</comment>
<name>A0A317REK7_9BURK</name>
<dbReference type="Pfam" id="PF00438">
    <property type="entry name" value="S-AdoMet_synt_N"/>
    <property type="match status" value="1"/>
</dbReference>
<gene>
    <name evidence="10" type="primary">metK</name>
    <name evidence="16" type="ORF">DFR36_10120</name>
</gene>
<accession>A0A317REK7</accession>
<evidence type="ECO:0000256" key="5">
    <source>
        <dbReference type="ARBA" id="ARBA00022723"/>
    </source>
</evidence>
<dbReference type="Gene3D" id="3.30.300.10">
    <property type="match status" value="3"/>
</dbReference>
<feature type="binding site" description="in other chain" evidence="10">
    <location>
        <position position="57"/>
    </location>
    <ligand>
        <name>L-methionine</name>
        <dbReference type="ChEBI" id="CHEBI:57844"/>
        <note>ligand shared between two neighboring subunits</note>
    </ligand>
</feature>
<evidence type="ECO:0000256" key="4">
    <source>
        <dbReference type="ARBA" id="ARBA00022679"/>
    </source>
</evidence>
<protein>
    <recommendedName>
        <fullName evidence="10">S-adenosylmethionine synthase</fullName>
        <shortName evidence="10">AdoMet synthase</shortName>
        <ecNumber evidence="10">2.5.1.6</ecNumber>
    </recommendedName>
    <alternativeName>
        <fullName evidence="10">MAT</fullName>
    </alternativeName>
    <alternativeName>
        <fullName evidence="10">Methionine adenosyltransferase</fullName>
    </alternativeName>
</protein>
<dbReference type="HAMAP" id="MF_00086">
    <property type="entry name" value="S_AdoMet_synth1"/>
    <property type="match status" value="1"/>
</dbReference>
<dbReference type="Proteomes" id="UP000246483">
    <property type="component" value="Unassembled WGS sequence"/>
</dbReference>
<keyword evidence="6 10" id="KW-0547">Nucleotide-binding</keyword>
<dbReference type="EC" id="2.5.1.6" evidence="10"/>
<dbReference type="PIRSF" id="PIRSF000497">
    <property type="entry name" value="MAT"/>
    <property type="match status" value="1"/>
</dbReference>
<dbReference type="Pfam" id="PF02773">
    <property type="entry name" value="S-AdoMet_synt_C"/>
    <property type="match status" value="1"/>
</dbReference>
<feature type="binding site" evidence="10">
    <location>
        <position position="44"/>
    </location>
    <ligand>
        <name>K(+)</name>
        <dbReference type="ChEBI" id="CHEBI:29103"/>
    </ligand>
</feature>
<keyword evidence="8 10" id="KW-0460">Magnesium</keyword>
<evidence type="ECO:0000256" key="1">
    <source>
        <dbReference type="ARBA" id="ARBA00005224"/>
    </source>
</evidence>
<evidence type="ECO:0000256" key="6">
    <source>
        <dbReference type="ARBA" id="ARBA00022741"/>
    </source>
</evidence>
<evidence type="ECO:0000259" key="15">
    <source>
        <dbReference type="Pfam" id="PF02773"/>
    </source>
</evidence>
<comment type="similarity">
    <text evidence="2 10 12">Belongs to the AdoMet synthase family.</text>
</comment>
<feature type="domain" description="S-adenosylmethionine synthetase N-terminal" evidence="13">
    <location>
        <begin position="5"/>
        <end position="104"/>
    </location>
</feature>
<dbReference type="CDD" id="cd18079">
    <property type="entry name" value="S-AdoMet_synt"/>
    <property type="match status" value="1"/>
</dbReference>
<feature type="binding site" description="in other chain" evidence="10">
    <location>
        <position position="16"/>
    </location>
    <ligand>
        <name>ATP</name>
        <dbReference type="ChEBI" id="CHEBI:30616"/>
        <note>ligand shared between two neighboring subunits</note>
    </ligand>
</feature>
<comment type="pathway">
    <text evidence="1 10">Amino-acid biosynthesis; S-adenosyl-L-methionine biosynthesis; S-adenosyl-L-methionine from L-methionine: step 1/1.</text>
</comment>
<sequence>MANDFLFTSESVSEGHPDKVADQISDAILDALLEVDPRARVAAETLVNTGLVVLAGEISLRSDAAVPDYIQIARDTIRRIGYDNTEYGIDHKGCAVLVAYDKQSNDIAQGVDHASDDHLNTGAGDQGLMFGYACDETPELMPAPIYYAHRLVERQAQLRRDGRLPFLRPDAKSQVTMRYVDGRPHSIDTVVLSTQHSPDQSENATTMKASFIEAVIEEIIKPVLPAEWLQNTKYLINPTGRFVIGGPQGDCGLTGRKIIVDTYGGACPHGGGAFSGKDPTKVDRSAAYAARYVAKNIVAAGLARQCQIQVAYAIGVARPMNITVYTEGTGVIPDARIAELVHEHFDLRPKGIIQMLDLLRPIYTKTAAYGHFGREEPEFTWERTDKAQALRAAAGL</sequence>
<feature type="binding site" evidence="10">
    <location>
        <position position="277"/>
    </location>
    <ligand>
        <name>ATP</name>
        <dbReference type="ChEBI" id="CHEBI:30616"/>
        <note>ligand shared between two neighboring subunits</note>
    </ligand>
</feature>
<evidence type="ECO:0000259" key="13">
    <source>
        <dbReference type="Pfam" id="PF00438"/>
    </source>
</evidence>
<feature type="binding site" description="in other chain" evidence="10">
    <location>
        <begin position="256"/>
        <end position="257"/>
    </location>
    <ligand>
        <name>ATP</name>
        <dbReference type="ChEBI" id="CHEBI:30616"/>
        <note>ligand shared between two neighboring subunits</note>
    </ligand>
</feature>
<dbReference type="InterPro" id="IPR002133">
    <property type="entry name" value="S-AdoMet_synthetase"/>
</dbReference>
<comment type="caution">
    <text evidence="16">The sequence shown here is derived from an EMBL/GenBank/DDBJ whole genome shotgun (WGS) entry which is preliminary data.</text>
</comment>
<keyword evidence="17" id="KW-1185">Reference proteome</keyword>
<dbReference type="UniPathway" id="UPA00315">
    <property type="reaction ID" value="UER00080"/>
</dbReference>
<evidence type="ECO:0000256" key="3">
    <source>
        <dbReference type="ARBA" id="ARBA00022563"/>
    </source>
</evidence>
<dbReference type="SUPFAM" id="SSF55973">
    <property type="entry name" value="S-adenosylmethionine synthetase"/>
    <property type="match status" value="3"/>
</dbReference>
<dbReference type="FunFam" id="3.30.300.10:FF:000003">
    <property type="entry name" value="S-adenosylmethionine synthase"/>
    <property type="match status" value="1"/>
</dbReference>
<keyword evidence="10" id="KW-0963">Cytoplasm</keyword>
<comment type="function">
    <text evidence="10">Catalyzes the formation of S-adenosylmethionine (AdoMet) from methionine and ATP. The overall synthetic reaction is composed of two sequential steps, AdoMet formation and the subsequent tripolyphosphate hydrolysis which occurs prior to release of AdoMet from the enzyme.</text>
</comment>
<feature type="binding site" description="in other chain" evidence="10">
    <location>
        <begin position="241"/>
        <end position="242"/>
    </location>
    <ligand>
        <name>ATP</name>
        <dbReference type="ChEBI" id="CHEBI:30616"/>
        <note>ligand shared between two neighboring subunits</note>
    </ligand>
</feature>
<dbReference type="InterPro" id="IPR022630">
    <property type="entry name" value="S-AdoMet_synt_C"/>
</dbReference>
<keyword evidence="3 10" id="KW-0554">One-carbon metabolism</keyword>